<dbReference type="PANTHER" id="PTHR35894:SF5">
    <property type="entry name" value="MU-LIKE PROPHAGE FLUMU DNA TRANSPOSITION PROTEIN B"/>
    <property type="match status" value="1"/>
</dbReference>
<sequence>MVSTVEHRRFGEFADAVRADRYIGLCYGPPGVGKTISARSYADWHHVRPLLGHDTWLHQGTARPDWHTIFYTPLVCASPVRIHKDLNTLATRHALLRAESVIDFGTGRQPHGASVHTELLVVDEADRLAYRALEQVRDFYDRSHLGLILVGVPGLEKRLARYPQLYSRIGFVHHYFNLSPTELARVIADWPHLGLDATDPAGAETNAAITRTTGGNFRLVTRLLAQAQRITAINNLDLITVEVIDAARDALVIGNA</sequence>
<evidence type="ECO:0000259" key="1">
    <source>
        <dbReference type="Pfam" id="PF13401"/>
    </source>
</evidence>
<proteinExistence type="predicted"/>
<keyword evidence="3" id="KW-1185">Reference proteome</keyword>
<name>A0A6M6JTN4_9PSEU</name>
<dbReference type="PANTHER" id="PTHR35894">
    <property type="entry name" value="GENERAL SECRETION PATHWAY PROTEIN A-RELATED"/>
    <property type="match status" value="1"/>
</dbReference>
<dbReference type="SUPFAM" id="SSF52540">
    <property type="entry name" value="P-loop containing nucleoside triphosphate hydrolases"/>
    <property type="match status" value="1"/>
</dbReference>
<dbReference type="Pfam" id="PF13401">
    <property type="entry name" value="AAA_22"/>
    <property type="match status" value="1"/>
</dbReference>
<dbReference type="InterPro" id="IPR027417">
    <property type="entry name" value="P-loop_NTPase"/>
</dbReference>
<dbReference type="Proteomes" id="UP000505377">
    <property type="component" value="Chromosome"/>
</dbReference>
<dbReference type="KEGG" id="pbro:HOP40_20510"/>
<dbReference type="EMBL" id="CP053564">
    <property type="protein sequence ID" value="QJY50775.1"/>
    <property type="molecule type" value="Genomic_DNA"/>
</dbReference>
<dbReference type="GO" id="GO:0016887">
    <property type="term" value="F:ATP hydrolysis activity"/>
    <property type="evidence" value="ECO:0007669"/>
    <property type="project" value="InterPro"/>
</dbReference>
<accession>A0A6M6JTN4</accession>
<evidence type="ECO:0000313" key="2">
    <source>
        <dbReference type="EMBL" id="QJY50775.1"/>
    </source>
</evidence>
<dbReference type="AlphaFoldDB" id="A0A6M6JTN4"/>
<evidence type="ECO:0000313" key="3">
    <source>
        <dbReference type="Proteomes" id="UP000505377"/>
    </source>
</evidence>
<dbReference type="InterPro" id="IPR052026">
    <property type="entry name" value="ExeA_AAA_ATPase_DNA-bind"/>
</dbReference>
<organism evidence="2 3">
    <name type="scientific">Pseudonocardia broussonetiae</name>
    <dbReference type="NCBI Taxonomy" id="2736640"/>
    <lineage>
        <taxon>Bacteria</taxon>
        <taxon>Bacillati</taxon>
        <taxon>Actinomycetota</taxon>
        <taxon>Actinomycetes</taxon>
        <taxon>Pseudonocardiales</taxon>
        <taxon>Pseudonocardiaceae</taxon>
        <taxon>Pseudonocardia</taxon>
    </lineage>
</organism>
<gene>
    <name evidence="2" type="ORF">HOP40_20510</name>
</gene>
<reference evidence="2 3" key="1">
    <citation type="submission" date="2020-05" db="EMBL/GenBank/DDBJ databases">
        <authorList>
            <person name="Mo P."/>
        </authorList>
    </citation>
    <scope>NUCLEOTIDE SEQUENCE [LARGE SCALE GENOMIC DNA]</scope>
    <source>
        <strain evidence="2 3">Gen01</strain>
    </source>
</reference>
<dbReference type="InterPro" id="IPR049945">
    <property type="entry name" value="AAA_22"/>
</dbReference>
<protein>
    <submittedName>
        <fullName evidence="2">AAA family ATPase</fullName>
    </submittedName>
</protein>
<feature type="domain" description="ORC1/DEAH AAA+ ATPase" evidence="1">
    <location>
        <begin position="20"/>
        <end position="159"/>
    </location>
</feature>